<dbReference type="Gene3D" id="3.30.160.60">
    <property type="entry name" value="Classic Zinc Finger"/>
    <property type="match status" value="1"/>
</dbReference>
<evidence type="ECO:0000256" key="2">
    <source>
        <dbReference type="SAM" id="MobiDB-lite"/>
    </source>
</evidence>
<protein>
    <submittedName>
        <fullName evidence="4">C2H2-type domain-containing protein</fullName>
    </submittedName>
</protein>
<organism evidence="4 5">
    <name type="scientific">Meloidogyne graminicola</name>
    <dbReference type="NCBI Taxonomy" id="189291"/>
    <lineage>
        <taxon>Eukaryota</taxon>
        <taxon>Metazoa</taxon>
        <taxon>Ecdysozoa</taxon>
        <taxon>Nematoda</taxon>
        <taxon>Chromadorea</taxon>
        <taxon>Rhabditida</taxon>
        <taxon>Tylenchina</taxon>
        <taxon>Tylenchomorpha</taxon>
        <taxon>Tylenchoidea</taxon>
        <taxon>Meloidogynidae</taxon>
        <taxon>Meloidogyninae</taxon>
        <taxon>Meloidogyne</taxon>
    </lineage>
</organism>
<sequence length="666" mass="76886">FRNIKMFNCQLCQENNEETISGGSDSKQQKLHQFSNISELEAHLSSEHFNCLPYECEQCHFAKFPTEFAVIKHNEEDHGNKCYSFRCRITPSLKQKRAQLRAYLLKIKKQQQNLSSLPNNDVNNSLNLKDNTNEKCETNEEKNEYSEEVNERNKLKPLSKELNKKKLNLNNGLSSINDSGNEDFEYFDDDLTVSNNSSLTEQLQAACAQNIRHRRAENEKNKKTSPTYGGTVKIKEGEELPTNILLGNNCLTSTGNTTDEENEELEEMDEFEESEMNILCEDELLEEEEELNNGEQIRKQEADVQEILKAAAIATSQVGGVDTAVIRNNSKHYSLRPNRFTPYAALIGGKTQQQQQSTATPLRQQKRQNWQINLGNSSFGNNGSSNNLSLLMNRRERIVERIRCRKCGELVNSTGGCLMHHLNTRHLRLPLFKCRECNKDFYEVSNTRIHKHMRIYHNGDKSNLISNYSKYSHQLHEGRDKCFGTRDERLREIQRERGTKGGLCTNLNLDRNIDISSFIPNINGKTNNINSKINSRIIPSSSQHFVNNKKDEFLYPTINSKQNGNTFKQQEKKIPCKVCGEMVLNKLLNKHNHVNTRHLHLPLHQCRLCQKSFTSYSRSACYSHVQFAHRADLDSGLFSQNIEEHIIYMKEQFKNQLEEAVNDYFD</sequence>
<feature type="non-terminal residue" evidence="4">
    <location>
        <position position="1"/>
    </location>
</feature>
<keyword evidence="1" id="KW-0479">Metal-binding</keyword>
<comment type="caution">
    <text evidence="4">The sequence shown here is derived from an EMBL/GenBank/DDBJ whole genome shotgun (WGS) entry which is preliminary data.</text>
</comment>
<name>A0A8S9ZQ88_9BILA</name>
<keyword evidence="1" id="KW-0862">Zinc</keyword>
<feature type="region of interest" description="Disordered" evidence="2">
    <location>
        <begin position="115"/>
        <end position="157"/>
    </location>
</feature>
<feature type="compositionally biased region" description="Polar residues" evidence="2">
    <location>
        <begin position="115"/>
        <end position="130"/>
    </location>
</feature>
<keyword evidence="5" id="KW-1185">Reference proteome</keyword>
<dbReference type="SMART" id="SM00355">
    <property type="entry name" value="ZnF_C2H2"/>
    <property type="match status" value="6"/>
</dbReference>
<feature type="domain" description="C2H2-type" evidence="3">
    <location>
        <begin position="432"/>
        <end position="462"/>
    </location>
</feature>
<proteinExistence type="predicted"/>
<dbReference type="OrthoDB" id="5773536at2759"/>
<dbReference type="AlphaFoldDB" id="A0A8S9ZQ88"/>
<dbReference type="InterPro" id="IPR013087">
    <property type="entry name" value="Znf_C2H2_type"/>
</dbReference>
<reference evidence="4" key="1">
    <citation type="journal article" date="2020" name="Ecol. Evol.">
        <title>Genome structure and content of the rice root-knot nematode (Meloidogyne graminicola).</title>
        <authorList>
            <person name="Phan N.T."/>
            <person name="Danchin E.G.J."/>
            <person name="Klopp C."/>
            <person name="Perfus-Barbeoch L."/>
            <person name="Kozlowski D.K."/>
            <person name="Koutsovoulos G.D."/>
            <person name="Lopez-Roques C."/>
            <person name="Bouchez O."/>
            <person name="Zahm M."/>
            <person name="Besnard G."/>
            <person name="Bellafiore S."/>
        </authorList>
    </citation>
    <scope>NUCLEOTIDE SEQUENCE</scope>
    <source>
        <strain evidence="4">VN-18</strain>
    </source>
</reference>
<dbReference type="GO" id="GO:0008270">
    <property type="term" value="F:zinc ion binding"/>
    <property type="evidence" value="ECO:0007669"/>
    <property type="project" value="UniProtKB-KW"/>
</dbReference>
<evidence type="ECO:0000259" key="3">
    <source>
        <dbReference type="PROSITE" id="PS50157"/>
    </source>
</evidence>
<feature type="compositionally biased region" description="Basic and acidic residues" evidence="2">
    <location>
        <begin position="131"/>
        <end position="157"/>
    </location>
</feature>
<gene>
    <name evidence="4" type="ORF">Mgra_00005276</name>
</gene>
<dbReference type="PROSITE" id="PS50157">
    <property type="entry name" value="ZINC_FINGER_C2H2_2"/>
    <property type="match status" value="1"/>
</dbReference>
<dbReference type="Proteomes" id="UP000605970">
    <property type="component" value="Unassembled WGS sequence"/>
</dbReference>
<accession>A0A8S9ZQ88</accession>
<keyword evidence="1" id="KW-0863">Zinc-finger</keyword>
<evidence type="ECO:0000313" key="5">
    <source>
        <dbReference type="Proteomes" id="UP000605970"/>
    </source>
</evidence>
<dbReference type="EMBL" id="JABEBT010000044">
    <property type="protein sequence ID" value="KAF7635308.1"/>
    <property type="molecule type" value="Genomic_DNA"/>
</dbReference>
<evidence type="ECO:0000256" key="1">
    <source>
        <dbReference type="PROSITE-ProRule" id="PRU00042"/>
    </source>
</evidence>
<evidence type="ECO:0000313" key="4">
    <source>
        <dbReference type="EMBL" id="KAF7635308.1"/>
    </source>
</evidence>